<evidence type="ECO:0000313" key="1">
    <source>
        <dbReference type="EMBL" id="ODB96825.1"/>
    </source>
</evidence>
<comment type="caution">
    <text evidence="1">The sequence shown here is derived from an EMBL/GenBank/DDBJ whole genome shotgun (WGS) entry which is preliminary data.</text>
</comment>
<dbReference type="AlphaFoldDB" id="A0A1E2UQK1"/>
<protein>
    <submittedName>
        <fullName evidence="1">Acetyltransferase</fullName>
    </submittedName>
</protein>
<dbReference type="GO" id="GO:0016740">
    <property type="term" value="F:transferase activity"/>
    <property type="evidence" value="ECO:0007669"/>
    <property type="project" value="UniProtKB-KW"/>
</dbReference>
<dbReference type="OrthoDB" id="9810649at2"/>
<accession>A0A1E2UQK1</accession>
<reference evidence="1 2" key="1">
    <citation type="submission" date="2016-03" db="EMBL/GenBank/DDBJ databases">
        <title>Chemosynthetic sulphur-oxidizing symbionts of marine invertebrate animals are capable of nitrogen fixation.</title>
        <authorList>
            <person name="Petersen J.M."/>
            <person name="Kemper A."/>
            <person name="Gruber-Vodicka H."/>
            <person name="Cardini U."/>
            <person name="Geest Mvander."/>
            <person name="Kleiner M."/>
            <person name="Bulgheresi S."/>
            <person name="Fussmann M."/>
            <person name="Herbold C."/>
            <person name="Seah B.K.B."/>
            <person name="Antony C.Paul."/>
            <person name="Liu D."/>
            <person name="Belitz A."/>
            <person name="Weber M."/>
        </authorList>
    </citation>
    <scope>NUCLEOTIDE SEQUENCE [LARGE SCALE GENOMIC DNA]</scope>
    <source>
        <strain evidence="1">G_D</strain>
    </source>
</reference>
<keyword evidence="1" id="KW-0808">Transferase</keyword>
<dbReference type="EMBL" id="LVJZ01000003">
    <property type="protein sequence ID" value="ODB96825.1"/>
    <property type="molecule type" value="Genomic_DNA"/>
</dbReference>
<dbReference type="STRING" id="1818881.A3196_08675"/>
<dbReference type="RefSeq" id="WP_069004560.1">
    <property type="nucleotide sequence ID" value="NZ_LVJW01000003.1"/>
</dbReference>
<organism evidence="1 2">
    <name type="scientific">Candidatus Thiodiazotropha endoloripes</name>
    <dbReference type="NCBI Taxonomy" id="1818881"/>
    <lineage>
        <taxon>Bacteria</taxon>
        <taxon>Pseudomonadati</taxon>
        <taxon>Pseudomonadota</taxon>
        <taxon>Gammaproteobacteria</taxon>
        <taxon>Chromatiales</taxon>
        <taxon>Sedimenticolaceae</taxon>
        <taxon>Candidatus Thiodiazotropha</taxon>
    </lineage>
</organism>
<proteinExistence type="predicted"/>
<name>A0A1E2UQK1_9GAMM</name>
<sequence length="69" mass="8047">MFLMQKNSERLVEVLSLTDLFNPNHSEIVGRFHAGEEMQDAEKFIKAQMQFPSGEPLPQCWLDSGYRHH</sequence>
<evidence type="ECO:0000313" key="2">
    <source>
        <dbReference type="Proteomes" id="UP000094849"/>
    </source>
</evidence>
<dbReference type="Proteomes" id="UP000094849">
    <property type="component" value="Unassembled WGS sequence"/>
</dbReference>
<keyword evidence="2" id="KW-1185">Reference proteome</keyword>
<gene>
    <name evidence="1" type="ORF">A3196_08675</name>
</gene>